<accession>A0AAP0BJ63</accession>
<dbReference type="Proteomes" id="UP001418222">
    <property type="component" value="Unassembled WGS sequence"/>
</dbReference>
<dbReference type="PANTHER" id="PTHR35046">
    <property type="entry name" value="ZINC KNUCKLE (CCHC-TYPE) FAMILY PROTEIN"/>
    <property type="match status" value="1"/>
</dbReference>
<evidence type="ECO:0000256" key="1">
    <source>
        <dbReference type="SAM" id="MobiDB-lite"/>
    </source>
</evidence>
<dbReference type="PANTHER" id="PTHR35046:SF26">
    <property type="entry name" value="RNA-DIRECTED DNA POLYMERASE"/>
    <property type="match status" value="1"/>
</dbReference>
<dbReference type="InterPro" id="IPR021109">
    <property type="entry name" value="Peptidase_aspartic_dom_sf"/>
</dbReference>
<evidence type="ECO:0008006" key="4">
    <source>
        <dbReference type="Google" id="ProtNLM"/>
    </source>
</evidence>
<evidence type="ECO:0000313" key="3">
    <source>
        <dbReference type="Proteomes" id="UP001418222"/>
    </source>
</evidence>
<gene>
    <name evidence="2" type="ORF">KSP39_PZI011547</name>
</gene>
<keyword evidence="3" id="KW-1185">Reference proteome</keyword>
<feature type="region of interest" description="Disordered" evidence="1">
    <location>
        <begin position="83"/>
        <end position="109"/>
    </location>
</feature>
<sequence>MFGDLASLRQGNASVAEYMGQLKDMLVRCDVREMPEVTLSRFRKGLNPDIQGKLLRYGHTDLNTTFNAALDIEKHNAYKAKGRNFQKGKSLLGPHPSSSTRDKGKYRSTDSESIIITARNNRNPTCERSKPLALLDSTSEPADIVYGAGEESNAEPSDIEEDSYMMVMRCILATPRALDEYNRTNIFTLNFKCGEKWCKLIIDSGSYMNVVSENAIARMHLVTEPHPHPYKIAWVNKTSIAVSKRCLVPLTLKNYVDKVWCDVIPMDVCHVLLGRPWLYDYDVTHFGRANTYEFKFNGKTIVLKPSPPKDPSLASKDTIVPVEKKTISLISRKELERETFMDGVIYALVCLQAKEDAPSLASLPLSLRTLLDEYKDVYPVDLPPQLPPMRDI</sequence>
<proteinExistence type="predicted"/>
<protein>
    <recommendedName>
        <fullName evidence="4">Retrotransposon gag domain-containing protein</fullName>
    </recommendedName>
</protein>
<reference evidence="2 3" key="1">
    <citation type="journal article" date="2022" name="Nat. Plants">
        <title>Genomes of leafy and leafless Platanthera orchids illuminate the evolution of mycoheterotrophy.</title>
        <authorList>
            <person name="Li M.H."/>
            <person name="Liu K.W."/>
            <person name="Li Z."/>
            <person name="Lu H.C."/>
            <person name="Ye Q.L."/>
            <person name="Zhang D."/>
            <person name="Wang J.Y."/>
            <person name="Li Y.F."/>
            <person name="Zhong Z.M."/>
            <person name="Liu X."/>
            <person name="Yu X."/>
            <person name="Liu D.K."/>
            <person name="Tu X.D."/>
            <person name="Liu B."/>
            <person name="Hao Y."/>
            <person name="Liao X.Y."/>
            <person name="Jiang Y.T."/>
            <person name="Sun W.H."/>
            <person name="Chen J."/>
            <person name="Chen Y.Q."/>
            <person name="Ai Y."/>
            <person name="Zhai J.W."/>
            <person name="Wu S.S."/>
            <person name="Zhou Z."/>
            <person name="Hsiao Y.Y."/>
            <person name="Wu W.L."/>
            <person name="Chen Y.Y."/>
            <person name="Lin Y.F."/>
            <person name="Hsu J.L."/>
            <person name="Li C.Y."/>
            <person name="Wang Z.W."/>
            <person name="Zhao X."/>
            <person name="Zhong W.Y."/>
            <person name="Ma X.K."/>
            <person name="Ma L."/>
            <person name="Huang J."/>
            <person name="Chen G.Z."/>
            <person name="Huang M.Z."/>
            <person name="Huang L."/>
            <person name="Peng D.H."/>
            <person name="Luo Y.B."/>
            <person name="Zou S.Q."/>
            <person name="Chen S.P."/>
            <person name="Lan S."/>
            <person name="Tsai W.C."/>
            <person name="Van de Peer Y."/>
            <person name="Liu Z.J."/>
        </authorList>
    </citation>
    <scope>NUCLEOTIDE SEQUENCE [LARGE SCALE GENOMIC DNA]</scope>
    <source>
        <strain evidence="2">Lor287</strain>
    </source>
</reference>
<organism evidence="2 3">
    <name type="scientific">Platanthera zijinensis</name>
    <dbReference type="NCBI Taxonomy" id="2320716"/>
    <lineage>
        <taxon>Eukaryota</taxon>
        <taxon>Viridiplantae</taxon>
        <taxon>Streptophyta</taxon>
        <taxon>Embryophyta</taxon>
        <taxon>Tracheophyta</taxon>
        <taxon>Spermatophyta</taxon>
        <taxon>Magnoliopsida</taxon>
        <taxon>Liliopsida</taxon>
        <taxon>Asparagales</taxon>
        <taxon>Orchidaceae</taxon>
        <taxon>Orchidoideae</taxon>
        <taxon>Orchideae</taxon>
        <taxon>Orchidinae</taxon>
        <taxon>Platanthera</taxon>
    </lineage>
</organism>
<dbReference type="EMBL" id="JBBWWQ010000009">
    <property type="protein sequence ID" value="KAK8938735.1"/>
    <property type="molecule type" value="Genomic_DNA"/>
</dbReference>
<evidence type="ECO:0000313" key="2">
    <source>
        <dbReference type="EMBL" id="KAK8938735.1"/>
    </source>
</evidence>
<dbReference type="AlphaFoldDB" id="A0AAP0BJ63"/>
<dbReference type="CDD" id="cd00303">
    <property type="entry name" value="retropepsin_like"/>
    <property type="match status" value="1"/>
</dbReference>
<name>A0AAP0BJ63_9ASPA</name>
<feature type="compositionally biased region" description="Basic and acidic residues" evidence="1">
    <location>
        <begin position="100"/>
        <end position="109"/>
    </location>
</feature>
<dbReference type="Gene3D" id="2.40.70.10">
    <property type="entry name" value="Acid Proteases"/>
    <property type="match status" value="1"/>
</dbReference>
<dbReference type="SUPFAM" id="SSF50630">
    <property type="entry name" value="Acid proteases"/>
    <property type="match status" value="1"/>
</dbReference>
<comment type="caution">
    <text evidence="2">The sequence shown here is derived from an EMBL/GenBank/DDBJ whole genome shotgun (WGS) entry which is preliminary data.</text>
</comment>